<dbReference type="InterPro" id="IPR000398">
    <property type="entry name" value="Thymidylate_synthase"/>
</dbReference>
<dbReference type="RefSeq" id="WP_052428306.1">
    <property type="nucleotide sequence ID" value="NZ_CP022752.1"/>
</dbReference>
<dbReference type="GO" id="GO:0005829">
    <property type="term" value="C:cytosol"/>
    <property type="evidence" value="ECO:0007669"/>
    <property type="project" value="TreeGrafter"/>
</dbReference>
<name>A0A223RTG4_9ACTN</name>
<dbReference type="KEGG" id="aey:CDG81_13535"/>
<dbReference type="Pfam" id="PF00303">
    <property type="entry name" value="Thymidylat_synt"/>
    <property type="match status" value="1"/>
</dbReference>
<feature type="domain" description="Thymidylate synthase/dCMP hydroxymethylase" evidence="4">
    <location>
        <begin position="49"/>
        <end position="247"/>
    </location>
</feature>
<dbReference type="PRINTS" id="PR00108">
    <property type="entry name" value="THYMDSNTHASE"/>
</dbReference>
<dbReference type="GO" id="GO:0032259">
    <property type="term" value="P:methylation"/>
    <property type="evidence" value="ECO:0007669"/>
    <property type="project" value="UniProtKB-KW"/>
</dbReference>
<dbReference type="SUPFAM" id="SSF55831">
    <property type="entry name" value="Thymidylate synthase/dCMP hydroxymethylase"/>
    <property type="match status" value="1"/>
</dbReference>
<dbReference type="OrthoDB" id="9774633at2"/>
<keyword evidence="2" id="KW-0489">Methyltransferase</keyword>
<keyword evidence="3" id="KW-0808">Transferase</keyword>
<dbReference type="PANTHER" id="PTHR11548:SF9">
    <property type="entry name" value="THYMIDYLATE SYNTHASE"/>
    <property type="match status" value="1"/>
</dbReference>
<evidence type="ECO:0000313" key="5">
    <source>
        <dbReference type="EMBL" id="ASU79140.1"/>
    </source>
</evidence>
<organism evidence="5 6">
    <name type="scientific">Actinopolyspora erythraea</name>
    <dbReference type="NCBI Taxonomy" id="414996"/>
    <lineage>
        <taxon>Bacteria</taxon>
        <taxon>Bacillati</taxon>
        <taxon>Actinomycetota</taxon>
        <taxon>Actinomycetes</taxon>
        <taxon>Actinopolysporales</taxon>
        <taxon>Actinopolysporaceae</taxon>
        <taxon>Actinopolyspora</taxon>
    </lineage>
</organism>
<dbReference type="Gene3D" id="3.30.572.10">
    <property type="entry name" value="Thymidylate synthase/dCMP hydroxymethylase domain"/>
    <property type="match status" value="1"/>
</dbReference>
<dbReference type="EMBL" id="CP022752">
    <property type="protein sequence ID" value="ASU79140.1"/>
    <property type="molecule type" value="Genomic_DNA"/>
</dbReference>
<dbReference type="InterPro" id="IPR045097">
    <property type="entry name" value="Thymidate_synth/dCMP_Mease"/>
</dbReference>
<accession>A0A223RTG4</accession>
<evidence type="ECO:0000259" key="4">
    <source>
        <dbReference type="Pfam" id="PF00303"/>
    </source>
</evidence>
<dbReference type="GO" id="GO:0004799">
    <property type="term" value="F:thymidylate synthase activity"/>
    <property type="evidence" value="ECO:0007669"/>
    <property type="project" value="UniProtKB-EC"/>
</dbReference>
<gene>
    <name evidence="5" type="ORF">CDG81_13535</name>
</gene>
<dbReference type="InterPro" id="IPR023451">
    <property type="entry name" value="Thymidate_synth/dCMP_Mease_dom"/>
</dbReference>
<evidence type="ECO:0000256" key="1">
    <source>
        <dbReference type="ARBA" id="ARBA00011947"/>
    </source>
</evidence>
<dbReference type="EC" id="2.1.1.45" evidence="1"/>
<protein>
    <recommendedName>
        <fullName evidence="1">thymidylate synthase</fullName>
        <ecNumber evidence="1">2.1.1.45</ecNumber>
    </recommendedName>
</protein>
<proteinExistence type="predicted"/>
<dbReference type="AlphaFoldDB" id="A0A223RTG4"/>
<dbReference type="InterPro" id="IPR036926">
    <property type="entry name" value="Thymidate_synth/dCMP_Mease_sf"/>
</dbReference>
<reference evidence="5 6" key="1">
    <citation type="submission" date="2017-08" db="EMBL/GenBank/DDBJ databases">
        <title>The complete genome sequence of moderately halophilic actinomycete Actinopolyspora erythraea YIM 90600, the producer of novel erythromycin, novel actinopolysporins A-C and tubercidin.</title>
        <authorList>
            <person name="Yin M."/>
            <person name="Tang S."/>
        </authorList>
    </citation>
    <scope>NUCLEOTIDE SEQUENCE [LARGE SCALE GENOMIC DNA]</scope>
    <source>
        <strain evidence="5 6">YIM 90600</strain>
    </source>
</reference>
<dbReference type="Proteomes" id="UP000215043">
    <property type="component" value="Chromosome"/>
</dbReference>
<evidence type="ECO:0000313" key="6">
    <source>
        <dbReference type="Proteomes" id="UP000215043"/>
    </source>
</evidence>
<dbReference type="PANTHER" id="PTHR11548">
    <property type="entry name" value="THYMIDYLATE SYNTHASE 1"/>
    <property type="match status" value="1"/>
</dbReference>
<sequence>MSDTDEPHESMRVQAALAPVSFPRFHDAYVAVLKELTSRPQHQITAHGRSGSERLNVSFQLADPTARMPLLTTYRPTVVTHLAEALWLLSGRNDVAMMRHYAPRLASYSKDGFTIPGAGYGARLFRPGPYANGRTAFDTALGLIRAEPDTRRAVLPILGAHEGSDMSCSIAFQLVHREGTLHGICYSRAKDASRGLVADVYSFTFIQELAARLLGVRLGTYTHHVGSMHITDDHQPRIDSLLDEAMAGEPSPLRWSPMPSETTLEMIDEVCAHEQRLRANLTVHTSWSLAHTGLPRYWQSMIALLEIYRQVTYEPDEHVIDPELIEMLDSAHQWMVRHAWPSRMPPLECSGLAS</sequence>
<evidence type="ECO:0000256" key="2">
    <source>
        <dbReference type="ARBA" id="ARBA00022603"/>
    </source>
</evidence>
<dbReference type="GO" id="GO:0006231">
    <property type="term" value="P:dTMP biosynthetic process"/>
    <property type="evidence" value="ECO:0007669"/>
    <property type="project" value="InterPro"/>
</dbReference>
<evidence type="ECO:0000256" key="3">
    <source>
        <dbReference type="ARBA" id="ARBA00022679"/>
    </source>
</evidence>